<dbReference type="RefSeq" id="XP_016606313.1">
    <property type="nucleotide sequence ID" value="XM_016754873.1"/>
</dbReference>
<evidence type="ECO:0000313" key="3">
    <source>
        <dbReference type="Proteomes" id="UP000053201"/>
    </source>
</evidence>
<dbReference type="OrthoDB" id="10410946at2759"/>
<feature type="region of interest" description="Disordered" evidence="1">
    <location>
        <begin position="350"/>
        <end position="387"/>
    </location>
</feature>
<sequence>MNNESRNVSNGEPNNDSTVALTNVDNTTSGMQGESWTHRAAEAHGEYTGTAFVDRGQAARSSQDNSVRWVTVETVSNNDNSAKRNEKIVGPQVLQCVENETMEARRENRGDRSQLEWRRRMAEEGRRLHRLRQREKHESINQGSVSYYNLRSRTVRIRSLSPEGDRSRNGRRRSMSIPIPDNDVNYPWHDGSLTNGNNQSPLKKHGSGKKGRQSRLRAVNIAEFERERYANRKMSKADKKKAKRERQLALERTQIMDLSQQVFTAASFKGKPSGGSLFIPPGMADAASMSSFDEPVHPKMAVPLSAAHFSSSANNGDPNIDYSDGKPIPIPRNDHLTVWDPSEASHLLFGTNGAGAPLLGKRKERSGSQSPIDSRKARRALEGSASS</sequence>
<dbReference type="EMBL" id="KQ257461">
    <property type="protein sequence ID" value="KNC98273.1"/>
    <property type="molecule type" value="Genomic_DNA"/>
</dbReference>
<keyword evidence="3" id="KW-1185">Reference proteome</keyword>
<dbReference type="VEuPathDB" id="FungiDB:SPPG_06671"/>
<evidence type="ECO:0000256" key="1">
    <source>
        <dbReference type="SAM" id="MobiDB-lite"/>
    </source>
</evidence>
<dbReference type="InParanoid" id="A0A0L0HBY5"/>
<feature type="compositionally biased region" description="Basic residues" evidence="1">
    <location>
        <begin position="202"/>
        <end position="215"/>
    </location>
</feature>
<name>A0A0L0HBY5_SPIPD</name>
<gene>
    <name evidence="2" type="ORF">SPPG_06671</name>
</gene>
<protein>
    <submittedName>
        <fullName evidence="2">Uncharacterized protein</fullName>
    </submittedName>
</protein>
<feature type="region of interest" description="Disordered" evidence="1">
    <location>
        <begin position="1"/>
        <end position="34"/>
    </location>
</feature>
<feature type="compositionally biased region" description="Polar residues" evidence="1">
    <location>
        <begin position="192"/>
        <end position="201"/>
    </location>
</feature>
<dbReference type="AlphaFoldDB" id="A0A0L0HBY5"/>
<feature type="region of interest" description="Disordered" evidence="1">
    <location>
        <begin position="158"/>
        <end position="215"/>
    </location>
</feature>
<reference evidence="2 3" key="1">
    <citation type="submission" date="2009-08" db="EMBL/GenBank/DDBJ databases">
        <title>The Genome Sequence of Spizellomyces punctatus strain DAOM BR117.</title>
        <authorList>
            <consortium name="The Broad Institute Genome Sequencing Platform"/>
            <person name="Russ C."/>
            <person name="Cuomo C."/>
            <person name="Shea T."/>
            <person name="Young S.K."/>
            <person name="Zeng Q."/>
            <person name="Koehrsen M."/>
            <person name="Haas B."/>
            <person name="Borodovsky M."/>
            <person name="Guigo R."/>
            <person name="Alvarado L."/>
            <person name="Berlin A."/>
            <person name="Bochicchio J."/>
            <person name="Borenstein D."/>
            <person name="Chapman S."/>
            <person name="Chen Z."/>
            <person name="Engels R."/>
            <person name="Freedman E."/>
            <person name="Gellesch M."/>
            <person name="Goldberg J."/>
            <person name="Griggs A."/>
            <person name="Gujja S."/>
            <person name="Heiman D."/>
            <person name="Hepburn T."/>
            <person name="Howarth C."/>
            <person name="Jen D."/>
            <person name="Larson L."/>
            <person name="Lewis B."/>
            <person name="Mehta T."/>
            <person name="Park D."/>
            <person name="Pearson M."/>
            <person name="Roberts A."/>
            <person name="Saif S."/>
            <person name="Shenoy N."/>
            <person name="Sisk P."/>
            <person name="Stolte C."/>
            <person name="Sykes S."/>
            <person name="Thomson T."/>
            <person name="Walk T."/>
            <person name="White J."/>
            <person name="Yandava C."/>
            <person name="Burger G."/>
            <person name="Gray M.W."/>
            <person name="Holland P.W.H."/>
            <person name="King N."/>
            <person name="Lang F.B.F."/>
            <person name="Roger A.J."/>
            <person name="Ruiz-Trillo I."/>
            <person name="Lander E."/>
            <person name="Nusbaum C."/>
        </authorList>
    </citation>
    <scope>NUCLEOTIDE SEQUENCE [LARGE SCALE GENOMIC DNA]</scope>
    <source>
        <strain evidence="2 3">DAOM BR117</strain>
    </source>
</reference>
<dbReference type="GeneID" id="27689961"/>
<dbReference type="Proteomes" id="UP000053201">
    <property type="component" value="Unassembled WGS sequence"/>
</dbReference>
<accession>A0A0L0HBY5</accession>
<organism evidence="2 3">
    <name type="scientific">Spizellomyces punctatus (strain DAOM BR117)</name>
    <dbReference type="NCBI Taxonomy" id="645134"/>
    <lineage>
        <taxon>Eukaryota</taxon>
        <taxon>Fungi</taxon>
        <taxon>Fungi incertae sedis</taxon>
        <taxon>Chytridiomycota</taxon>
        <taxon>Chytridiomycota incertae sedis</taxon>
        <taxon>Chytridiomycetes</taxon>
        <taxon>Spizellomycetales</taxon>
        <taxon>Spizellomycetaceae</taxon>
        <taxon>Spizellomyces</taxon>
    </lineage>
</organism>
<evidence type="ECO:0000313" key="2">
    <source>
        <dbReference type="EMBL" id="KNC98273.1"/>
    </source>
</evidence>
<proteinExistence type="predicted"/>